<evidence type="ECO:0000313" key="1">
    <source>
        <dbReference type="EMBL" id="KAL2060850.1"/>
    </source>
</evidence>
<evidence type="ECO:0000313" key="2">
    <source>
        <dbReference type="Proteomes" id="UP001595075"/>
    </source>
</evidence>
<keyword evidence="2" id="KW-1185">Reference proteome</keyword>
<dbReference type="PANTHER" id="PTHR43040:SF1">
    <property type="entry name" value="RIBONUCLEASE D"/>
    <property type="match status" value="1"/>
</dbReference>
<protein>
    <submittedName>
        <fullName evidence="1">Uncharacterized protein</fullName>
    </submittedName>
</protein>
<reference evidence="1 2" key="1">
    <citation type="journal article" date="2024" name="Commun. Biol.">
        <title>Comparative genomic analysis of thermophilic fungi reveals convergent evolutionary adaptations and gene losses.</title>
        <authorList>
            <person name="Steindorff A.S."/>
            <person name="Aguilar-Pontes M.V."/>
            <person name="Robinson A.J."/>
            <person name="Andreopoulos B."/>
            <person name="LaButti K."/>
            <person name="Kuo A."/>
            <person name="Mondo S."/>
            <person name="Riley R."/>
            <person name="Otillar R."/>
            <person name="Haridas S."/>
            <person name="Lipzen A."/>
            <person name="Grimwood J."/>
            <person name="Schmutz J."/>
            <person name="Clum A."/>
            <person name="Reid I.D."/>
            <person name="Moisan M.C."/>
            <person name="Butler G."/>
            <person name="Nguyen T.T.M."/>
            <person name="Dewar K."/>
            <person name="Conant G."/>
            <person name="Drula E."/>
            <person name="Henrissat B."/>
            <person name="Hansel C."/>
            <person name="Singer S."/>
            <person name="Hutchinson M.I."/>
            <person name="de Vries R.P."/>
            <person name="Natvig D.O."/>
            <person name="Powell A.J."/>
            <person name="Tsang A."/>
            <person name="Grigoriev I.V."/>
        </authorList>
    </citation>
    <scope>NUCLEOTIDE SEQUENCE [LARGE SCALE GENOMIC DNA]</scope>
    <source>
        <strain evidence="1 2">CBS 494.80</strain>
    </source>
</reference>
<dbReference type="EMBL" id="JAZHXI010000020">
    <property type="protein sequence ID" value="KAL2060850.1"/>
    <property type="molecule type" value="Genomic_DNA"/>
</dbReference>
<accession>A0ABR4BT80</accession>
<proteinExistence type="predicted"/>
<name>A0ABR4BT80_9HELO</name>
<dbReference type="PANTHER" id="PTHR43040">
    <property type="entry name" value="RIBONUCLEASE D"/>
    <property type="match status" value="1"/>
</dbReference>
<sequence length="145" mass="16918">MSPERKEAWEAIKEKGCDMFAPDRGGSYAVFDQRPLHRDLAMYCVQDVSCMPDLWNVYSQKLPNPNWPGHSKTDWRRAIKTATKARIKDAQSVAYDPRSRTKVFAPNWTKVVYDPFDSDHDYDYEYEWDDCRETGADHEGIDDSD</sequence>
<dbReference type="Proteomes" id="UP001595075">
    <property type="component" value="Unassembled WGS sequence"/>
</dbReference>
<organism evidence="1 2">
    <name type="scientific">Oculimacula yallundae</name>
    <dbReference type="NCBI Taxonomy" id="86028"/>
    <lineage>
        <taxon>Eukaryota</taxon>
        <taxon>Fungi</taxon>
        <taxon>Dikarya</taxon>
        <taxon>Ascomycota</taxon>
        <taxon>Pezizomycotina</taxon>
        <taxon>Leotiomycetes</taxon>
        <taxon>Helotiales</taxon>
        <taxon>Ploettnerulaceae</taxon>
        <taxon>Oculimacula</taxon>
    </lineage>
</organism>
<comment type="caution">
    <text evidence="1">The sequence shown here is derived from an EMBL/GenBank/DDBJ whole genome shotgun (WGS) entry which is preliminary data.</text>
</comment>
<gene>
    <name evidence="1" type="ORF">VTL71DRAFT_8902</name>
</gene>